<comment type="caution">
    <text evidence="6">The sequence shown here is derived from an EMBL/GenBank/DDBJ whole genome shotgun (WGS) entry which is preliminary data.</text>
</comment>
<evidence type="ECO:0000256" key="2">
    <source>
        <dbReference type="ARBA" id="ARBA00022771"/>
    </source>
</evidence>
<keyword evidence="7" id="KW-1185">Reference proteome</keyword>
<sequence>MNYSEKEAYPKHPRRRPPDPVWDHFFATSLKSPSYFAAKCKYCSIQFNHEHPNQLKKHLAKECEDENFDNDIREKY</sequence>
<protein>
    <submittedName>
        <fullName evidence="6">3645_t:CDS:1</fullName>
    </submittedName>
</protein>
<dbReference type="InterPro" id="IPR003656">
    <property type="entry name" value="Znf_BED"/>
</dbReference>
<evidence type="ECO:0000313" key="6">
    <source>
        <dbReference type="EMBL" id="CAG8635556.1"/>
    </source>
</evidence>
<dbReference type="AlphaFoldDB" id="A0A9N9GUQ7"/>
<dbReference type="OrthoDB" id="2439111at2759"/>
<dbReference type="Pfam" id="PF02892">
    <property type="entry name" value="zf-BED"/>
    <property type="match status" value="1"/>
</dbReference>
<proteinExistence type="predicted"/>
<keyword evidence="2 4" id="KW-0863">Zinc-finger</keyword>
<evidence type="ECO:0000256" key="1">
    <source>
        <dbReference type="ARBA" id="ARBA00022723"/>
    </source>
</evidence>
<evidence type="ECO:0000313" key="7">
    <source>
        <dbReference type="Proteomes" id="UP000789759"/>
    </source>
</evidence>
<accession>A0A9N9GUQ7</accession>
<feature type="domain" description="BED-type" evidence="5">
    <location>
        <begin position="16"/>
        <end position="70"/>
    </location>
</feature>
<dbReference type="GO" id="GO:0003677">
    <property type="term" value="F:DNA binding"/>
    <property type="evidence" value="ECO:0007669"/>
    <property type="project" value="InterPro"/>
</dbReference>
<keyword evidence="1" id="KW-0479">Metal-binding</keyword>
<keyword evidence="3" id="KW-0862">Zinc</keyword>
<evidence type="ECO:0000259" key="5">
    <source>
        <dbReference type="PROSITE" id="PS50808"/>
    </source>
</evidence>
<dbReference type="PROSITE" id="PS50808">
    <property type="entry name" value="ZF_BED"/>
    <property type="match status" value="1"/>
</dbReference>
<organism evidence="6 7">
    <name type="scientific">Cetraspora pellucida</name>
    <dbReference type="NCBI Taxonomy" id="1433469"/>
    <lineage>
        <taxon>Eukaryota</taxon>
        <taxon>Fungi</taxon>
        <taxon>Fungi incertae sedis</taxon>
        <taxon>Mucoromycota</taxon>
        <taxon>Glomeromycotina</taxon>
        <taxon>Glomeromycetes</taxon>
        <taxon>Diversisporales</taxon>
        <taxon>Gigasporaceae</taxon>
        <taxon>Cetraspora</taxon>
    </lineage>
</organism>
<gene>
    <name evidence="6" type="ORF">CPELLU_LOCUS8601</name>
</gene>
<name>A0A9N9GUQ7_9GLOM</name>
<dbReference type="Proteomes" id="UP000789759">
    <property type="component" value="Unassembled WGS sequence"/>
</dbReference>
<dbReference type="GO" id="GO:0008270">
    <property type="term" value="F:zinc ion binding"/>
    <property type="evidence" value="ECO:0007669"/>
    <property type="project" value="UniProtKB-KW"/>
</dbReference>
<reference evidence="6" key="1">
    <citation type="submission" date="2021-06" db="EMBL/GenBank/DDBJ databases">
        <authorList>
            <person name="Kallberg Y."/>
            <person name="Tangrot J."/>
            <person name="Rosling A."/>
        </authorList>
    </citation>
    <scope>NUCLEOTIDE SEQUENCE</scope>
    <source>
        <strain evidence="6">FL966</strain>
    </source>
</reference>
<evidence type="ECO:0000256" key="3">
    <source>
        <dbReference type="ARBA" id="ARBA00022833"/>
    </source>
</evidence>
<dbReference type="EMBL" id="CAJVQA010006173">
    <property type="protein sequence ID" value="CAG8635556.1"/>
    <property type="molecule type" value="Genomic_DNA"/>
</dbReference>
<evidence type="ECO:0000256" key="4">
    <source>
        <dbReference type="PROSITE-ProRule" id="PRU00027"/>
    </source>
</evidence>